<keyword evidence="1" id="KW-0597">Phosphoprotein</keyword>
<feature type="domain" description="Response regulatory" evidence="2">
    <location>
        <begin position="4"/>
        <end position="126"/>
    </location>
</feature>
<dbReference type="SMART" id="SM00448">
    <property type="entry name" value="REC"/>
    <property type="match status" value="1"/>
</dbReference>
<dbReference type="GO" id="GO:0000160">
    <property type="term" value="P:phosphorelay signal transduction system"/>
    <property type="evidence" value="ECO:0007669"/>
    <property type="project" value="InterPro"/>
</dbReference>
<gene>
    <name evidence="3" type="ORF">CLV99_4731</name>
</gene>
<comment type="caution">
    <text evidence="3">The sequence shown here is derived from an EMBL/GenBank/DDBJ whole genome shotgun (WGS) entry which is preliminary data.</text>
</comment>
<dbReference type="EMBL" id="SNYV01000020">
    <property type="protein sequence ID" value="TDQ72267.1"/>
    <property type="molecule type" value="Genomic_DNA"/>
</dbReference>
<sequence length="132" mass="15379">MKLNTAIVDDDKIFHFLMTIMLKETQISSTPVCLQEGEQFLQWWHTQKSVSQNSLIFLDLNMPLVDGWQVLDKLKAENAKNLFVVIITSSIDPKDRKRAESYPMVIDFMVKPIQLHDLIRIKQSTSLTPYFH</sequence>
<reference evidence="3 4" key="1">
    <citation type="submission" date="2019-03" db="EMBL/GenBank/DDBJ databases">
        <title>Genomic Encyclopedia of Archaeal and Bacterial Type Strains, Phase II (KMG-II): from individual species to whole genera.</title>
        <authorList>
            <person name="Goeker M."/>
        </authorList>
    </citation>
    <scope>NUCLEOTIDE SEQUENCE [LARGE SCALE GENOMIC DNA]</scope>
    <source>
        <strain evidence="3 4">DSM 28353</strain>
    </source>
</reference>
<dbReference type="PROSITE" id="PS50110">
    <property type="entry name" value="RESPONSE_REGULATORY"/>
    <property type="match status" value="1"/>
</dbReference>
<dbReference type="Proteomes" id="UP000295292">
    <property type="component" value="Unassembled WGS sequence"/>
</dbReference>
<evidence type="ECO:0000256" key="1">
    <source>
        <dbReference type="PROSITE-ProRule" id="PRU00169"/>
    </source>
</evidence>
<keyword evidence="4" id="KW-1185">Reference proteome</keyword>
<evidence type="ECO:0000313" key="4">
    <source>
        <dbReference type="Proteomes" id="UP000295292"/>
    </source>
</evidence>
<dbReference type="Gene3D" id="3.40.50.2300">
    <property type="match status" value="1"/>
</dbReference>
<dbReference type="AlphaFoldDB" id="A0A4R6W1L0"/>
<dbReference type="SUPFAM" id="SSF52172">
    <property type="entry name" value="CheY-like"/>
    <property type="match status" value="1"/>
</dbReference>
<name>A0A4R6W1L0_9SPHI</name>
<dbReference type="InterPro" id="IPR011006">
    <property type="entry name" value="CheY-like_superfamily"/>
</dbReference>
<evidence type="ECO:0000313" key="3">
    <source>
        <dbReference type="EMBL" id="TDQ72267.1"/>
    </source>
</evidence>
<feature type="modified residue" description="4-aspartylphosphate" evidence="1">
    <location>
        <position position="59"/>
    </location>
</feature>
<dbReference type="InterPro" id="IPR052893">
    <property type="entry name" value="TCS_response_regulator"/>
</dbReference>
<dbReference type="PANTHER" id="PTHR44520">
    <property type="entry name" value="RESPONSE REGULATOR RCP1-RELATED"/>
    <property type="match status" value="1"/>
</dbReference>
<dbReference type="InterPro" id="IPR001789">
    <property type="entry name" value="Sig_transdc_resp-reg_receiver"/>
</dbReference>
<dbReference type="OrthoDB" id="1121174at2"/>
<accession>A0A4R6W1L0</accession>
<organism evidence="3 4">
    <name type="scientific">Sphingobacterium yanglingense</name>
    <dbReference type="NCBI Taxonomy" id="1437280"/>
    <lineage>
        <taxon>Bacteria</taxon>
        <taxon>Pseudomonadati</taxon>
        <taxon>Bacteroidota</taxon>
        <taxon>Sphingobacteriia</taxon>
        <taxon>Sphingobacteriales</taxon>
        <taxon>Sphingobacteriaceae</taxon>
        <taxon>Sphingobacterium</taxon>
    </lineage>
</organism>
<protein>
    <submittedName>
        <fullName evidence="3">CheY-like chemotaxis protein</fullName>
    </submittedName>
</protein>
<dbReference type="PANTHER" id="PTHR44520:SF2">
    <property type="entry name" value="RESPONSE REGULATOR RCP1"/>
    <property type="match status" value="1"/>
</dbReference>
<dbReference type="Pfam" id="PF00072">
    <property type="entry name" value="Response_reg"/>
    <property type="match status" value="1"/>
</dbReference>
<evidence type="ECO:0000259" key="2">
    <source>
        <dbReference type="PROSITE" id="PS50110"/>
    </source>
</evidence>
<proteinExistence type="predicted"/>
<dbReference type="RefSeq" id="WP_133586856.1">
    <property type="nucleotide sequence ID" value="NZ_SNYV01000020.1"/>
</dbReference>